<organism evidence="4 5">
    <name type="scientific">Marinobacter nauticus</name>
    <name type="common">Marinobacter hydrocarbonoclasticus</name>
    <name type="synonym">Marinobacter aquaeolei</name>
    <dbReference type="NCBI Taxonomy" id="2743"/>
    <lineage>
        <taxon>Bacteria</taxon>
        <taxon>Pseudomonadati</taxon>
        <taxon>Pseudomonadota</taxon>
        <taxon>Gammaproteobacteria</taxon>
        <taxon>Pseudomonadales</taxon>
        <taxon>Marinobacteraceae</taxon>
        <taxon>Marinobacter</taxon>
    </lineage>
</organism>
<dbReference type="InterPro" id="IPR047951">
    <property type="entry name" value="Transpos_ISL3"/>
</dbReference>
<protein>
    <submittedName>
        <fullName evidence="4">ISL3 family transposase</fullName>
    </submittedName>
</protein>
<evidence type="ECO:0000313" key="5">
    <source>
        <dbReference type="Proteomes" id="UP000261325"/>
    </source>
</evidence>
<evidence type="ECO:0000259" key="1">
    <source>
        <dbReference type="Pfam" id="PF01610"/>
    </source>
</evidence>
<sequence>MIEAEYEKPLEACTKCGVIGRLYRHGTKPVTYRDAPIRGCHVQILARVQRYKCRDCGGTCLQLLDGIRHDRRMTERCIEYIESQCIRDSFTRISEHVGCDEKTVRNVAQGFVDRFKAEYQPLMPEWLGIDETMLAGEMRGIFTDVKNRLPVDVIPGRDPKSVATWIMVNGGVGRIKGVATDMHRPYHNVIRDLLPGVPVVVDKFHVVRMAGNGVDQTRIRLGKLAGKKVNLGWKRSKILLNKAYRNLSDKQRFNLQMWLDNEPELAEAYQLKEDFYAIYDLPKQEANEALDNWIARASTGPLKKDFKELLSALKNWRSSIMAYFDYPITNGYTEALNGVAKVINRQGRGYTFDVIRVRVLGRFAPQKEEPAMQDLIQRTSSHNIRKSLLEASDGQCQSCMGVFPQAQLAFHHVKPMAEGGGPELIVICQTCNARLGDSTRETVN</sequence>
<dbReference type="InterPro" id="IPR029261">
    <property type="entry name" value="Transposase_Znf"/>
</dbReference>
<dbReference type="InterPro" id="IPR032877">
    <property type="entry name" value="Transposase_HTH"/>
</dbReference>
<dbReference type="Gene3D" id="1.10.30.50">
    <property type="match status" value="1"/>
</dbReference>
<evidence type="ECO:0000313" key="4">
    <source>
        <dbReference type="EMBL" id="HAC30677.1"/>
    </source>
</evidence>
<dbReference type="NCBIfam" id="NF033550">
    <property type="entry name" value="transpos_ISL3"/>
    <property type="match status" value="1"/>
</dbReference>
<dbReference type="Pfam" id="PF01610">
    <property type="entry name" value="DDE_Tnp_ISL3"/>
    <property type="match status" value="1"/>
</dbReference>
<dbReference type="Pfam" id="PF13542">
    <property type="entry name" value="HTH_Tnp_ISL3"/>
    <property type="match status" value="1"/>
</dbReference>
<feature type="domain" description="Transposase IS204/IS1001/IS1096/IS1165 DDE" evidence="1">
    <location>
        <begin position="127"/>
        <end position="358"/>
    </location>
</feature>
<dbReference type="PANTHER" id="PTHR33498:SF1">
    <property type="entry name" value="TRANSPOSASE FOR INSERTION SEQUENCE ELEMENT IS1557"/>
    <property type="match status" value="1"/>
</dbReference>
<dbReference type="PANTHER" id="PTHR33498">
    <property type="entry name" value="TRANSPOSASE FOR INSERTION SEQUENCE ELEMENT IS1557"/>
    <property type="match status" value="1"/>
</dbReference>
<name>A0A3B8WKM4_MARNT</name>
<accession>A0A3B8WKM4</accession>
<evidence type="ECO:0000259" key="3">
    <source>
        <dbReference type="Pfam" id="PF14690"/>
    </source>
</evidence>
<dbReference type="Proteomes" id="UP000261325">
    <property type="component" value="Unassembled WGS sequence"/>
</dbReference>
<dbReference type="Pfam" id="PF14690">
    <property type="entry name" value="Zn_ribbon_ISL3"/>
    <property type="match status" value="1"/>
</dbReference>
<evidence type="ECO:0000259" key="2">
    <source>
        <dbReference type="Pfam" id="PF13542"/>
    </source>
</evidence>
<feature type="domain" description="Transposase IS204/IS1001/IS1096/IS1165 zinc-finger" evidence="3">
    <location>
        <begin position="11"/>
        <end position="56"/>
    </location>
</feature>
<gene>
    <name evidence="4" type="ORF">DCF82_23165</name>
</gene>
<feature type="domain" description="Transposase IS204/IS1001/IS1096/IS1165 helix-turn-helix" evidence="2">
    <location>
        <begin position="64"/>
        <end position="108"/>
    </location>
</feature>
<reference evidence="4 5" key="1">
    <citation type="journal article" date="2018" name="Nat. Biotechnol.">
        <title>A standardized bacterial taxonomy based on genome phylogeny substantially revises the tree of life.</title>
        <authorList>
            <person name="Parks D.H."/>
            <person name="Chuvochina M."/>
            <person name="Waite D.W."/>
            <person name="Rinke C."/>
            <person name="Skarshewski A."/>
            <person name="Chaumeil P.A."/>
            <person name="Hugenholtz P."/>
        </authorList>
    </citation>
    <scope>NUCLEOTIDE SEQUENCE [LARGE SCALE GENOMIC DNA]</scope>
    <source>
        <strain evidence="4">UBA9049</strain>
    </source>
</reference>
<dbReference type="AlphaFoldDB" id="A0A3B8WKM4"/>
<dbReference type="InterPro" id="IPR002560">
    <property type="entry name" value="Transposase_DDE"/>
</dbReference>
<comment type="caution">
    <text evidence="4">The sequence shown here is derived from an EMBL/GenBank/DDBJ whole genome shotgun (WGS) entry which is preliminary data.</text>
</comment>
<proteinExistence type="predicted"/>
<dbReference type="EMBL" id="DLYI01000313">
    <property type="protein sequence ID" value="HAC30677.1"/>
    <property type="molecule type" value="Genomic_DNA"/>
</dbReference>